<dbReference type="InterPro" id="IPR028055">
    <property type="entry name" value="YidC/Oxa/ALB_C"/>
</dbReference>
<evidence type="ECO:0000259" key="12">
    <source>
        <dbReference type="Pfam" id="PF02096"/>
    </source>
</evidence>
<dbReference type="Proteomes" id="UP000813385">
    <property type="component" value="Unassembled WGS sequence"/>
</dbReference>
<gene>
    <name evidence="13" type="ORF">B0T11DRAFT_337796</name>
</gene>
<evidence type="ECO:0000256" key="4">
    <source>
        <dbReference type="ARBA" id="ARBA00022792"/>
    </source>
</evidence>
<evidence type="ECO:0000256" key="8">
    <source>
        <dbReference type="ARBA" id="ARBA00023136"/>
    </source>
</evidence>
<feature type="compositionally biased region" description="Low complexity" evidence="10">
    <location>
        <begin position="95"/>
        <end position="112"/>
    </location>
</feature>
<evidence type="ECO:0000313" key="13">
    <source>
        <dbReference type="EMBL" id="KAH7368694.1"/>
    </source>
</evidence>
<dbReference type="GO" id="GO:0005743">
    <property type="term" value="C:mitochondrial inner membrane"/>
    <property type="evidence" value="ECO:0007669"/>
    <property type="project" value="UniProtKB-SubCell"/>
</dbReference>
<evidence type="ECO:0000256" key="11">
    <source>
        <dbReference type="SAM" id="Phobius"/>
    </source>
</evidence>
<keyword evidence="3 9" id="KW-0812">Transmembrane</keyword>
<evidence type="ECO:0000256" key="2">
    <source>
        <dbReference type="ARBA" id="ARBA00009877"/>
    </source>
</evidence>
<feature type="compositionally biased region" description="Pro residues" evidence="10">
    <location>
        <begin position="113"/>
        <end position="125"/>
    </location>
</feature>
<comment type="subcellular location">
    <subcellularLocation>
        <location evidence="9">Membrane</location>
        <topology evidence="9">Multi-pass membrane protein</topology>
    </subcellularLocation>
    <subcellularLocation>
        <location evidence="1">Mitochondrion inner membrane</location>
        <topology evidence="1">Multi-pass membrane protein</topology>
    </subcellularLocation>
</comment>
<accession>A0A8K0TSE8</accession>
<evidence type="ECO:0000256" key="10">
    <source>
        <dbReference type="SAM" id="MobiDB-lite"/>
    </source>
</evidence>
<feature type="transmembrane region" description="Helical" evidence="11">
    <location>
        <begin position="362"/>
        <end position="378"/>
    </location>
</feature>
<comment type="similarity">
    <text evidence="2 9">Belongs to the OXA1/ALB3/YidC family.</text>
</comment>
<dbReference type="GO" id="GO:0032977">
    <property type="term" value="F:membrane insertase activity"/>
    <property type="evidence" value="ECO:0007669"/>
    <property type="project" value="InterPro"/>
</dbReference>
<evidence type="ECO:0000256" key="6">
    <source>
        <dbReference type="ARBA" id="ARBA00022989"/>
    </source>
</evidence>
<dbReference type="NCBIfam" id="TIGR03592">
    <property type="entry name" value="yidC_oxa1_cterm"/>
    <property type="match status" value="1"/>
</dbReference>
<feature type="region of interest" description="Disordered" evidence="10">
    <location>
        <begin position="86"/>
        <end position="126"/>
    </location>
</feature>
<organism evidence="13 14">
    <name type="scientific">Plectosphaerella cucumerina</name>
    <dbReference type="NCBI Taxonomy" id="40658"/>
    <lineage>
        <taxon>Eukaryota</taxon>
        <taxon>Fungi</taxon>
        <taxon>Dikarya</taxon>
        <taxon>Ascomycota</taxon>
        <taxon>Pezizomycotina</taxon>
        <taxon>Sordariomycetes</taxon>
        <taxon>Hypocreomycetidae</taxon>
        <taxon>Glomerellales</taxon>
        <taxon>Plectosphaerellaceae</taxon>
        <taxon>Plectosphaerella</taxon>
    </lineage>
</organism>
<name>A0A8K0TSE8_9PEZI</name>
<sequence length="499" mass="53991">MLPSRGAIRSLSSARTGLSSPSQIRTTTPRLLDGRRFGTSTRLSATAWKPQAGMRPVVLRSPMLLAGSIPASRALSFWSSDKSKTAEATSTPQTATPEASVPEASAAATPSSVVPPTPLDAPPAPISDVTPNLTLSDFESLGVNISDIPEQIGYLKALGLDFGWGPSSCVQWLLEHVYIYTGLPWWATIVATTILLRVALLKPSLKAQQTSAKMQELQAMPEYNALKDQMQASLKSGDQVAMNESRMALSTLHKQHKVSPLSSLWGLAQIPFGYGTFIVLNNMAKIPVPSLETGGILWFTDLSVSDPFYILPIIGPIAMVGMFYSNLANVPAATRAQMKLMAYILTPISALVALWLPAGLQFYFVISTILAIAQNILFRNPVFRRLTGLPTLPSAIPTSTTHISGALYQPPTARDPNTIPVKSVDGSADASKQNVFTSGMNSLKQTIHNAKGGMGNHVEASKQEQADKDLKAWEERRAEEDRKKLWAEIKSKKKSNKDN</sequence>
<keyword evidence="4" id="KW-0999">Mitochondrion inner membrane</keyword>
<comment type="caution">
    <text evidence="13">The sequence shown here is derived from an EMBL/GenBank/DDBJ whole genome shotgun (WGS) entry which is preliminary data.</text>
</comment>
<evidence type="ECO:0000313" key="14">
    <source>
        <dbReference type="Proteomes" id="UP000813385"/>
    </source>
</evidence>
<evidence type="ECO:0000256" key="1">
    <source>
        <dbReference type="ARBA" id="ARBA00004448"/>
    </source>
</evidence>
<keyword evidence="7" id="KW-0496">Mitochondrion</keyword>
<evidence type="ECO:0000256" key="3">
    <source>
        <dbReference type="ARBA" id="ARBA00022692"/>
    </source>
</evidence>
<reference evidence="13" key="1">
    <citation type="journal article" date="2021" name="Nat. Commun.">
        <title>Genetic determinants of endophytism in the Arabidopsis root mycobiome.</title>
        <authorList>
            <person name="Mesny F."/>
            <person name="Miyauchi S."/>
            <person name="Thiergart T."/>
            <person name="Pickel B."/>
            <person name="Atanasova L."/>
            <person name="Karlsson M."/>
            <person name="Huettel B."/>
            <person name="Barry K.W."/>
            <person name="Haridas S."/>
            <person name="Chen C."/>
            <person name="Bauer D."/>
            <person name="Andreopoulos W."/>
            <person name="Pangilinan J."/>
            <person name="LaButti K."/>
            <person name="Riley R."/>
            <person name="Lipzen A."/>
            <person name="Clum A."/>
            <person name="Drula E."/>
            <person name="Henrissat B."/>
            <person name="Kohler A."/>
            <person name="Grigoriev I.V."/>
            <person name="Martin F.M."/>
            <person name="Hacquard S."/>
        </authorList>
    </citation>
    <scope>NUCLEOTIDE SEQUENCE</scope>
    <source>
        <strain evidence="13">MPI-CAGE-AT-0016</strain>
    </source>
</reference>
<feature type="transmembrane region" description="Helical" evidence="11">
    <location>
        <begin position="177"/>
        <end position="200"/>
    </location>
</feature>
<dbReference type="OrthoDB" id="2148490at2759"/>
<protein>
    <submittedName>
        <fullName evidence="13">Mitochondrial export translocase Oxa1</fullName>
    </submittedName>
</protein>
<dbReference type="AlphaFoldDB" id="A0A8K0TSE8"/>
<dbReference type="CDD" id="cd20069">
    <property type="entry name" value="5TM_Oxa1-like"/>
    <property type="match status" value="1"/>
</dbReference>
<dbReference type="Pfam" id="PF02096">
    <property type="entry name" value="60KD_IMP"/>
    <property type="match status" value="1"/>
</dbReference>
<feature type="region of interest" description="Disordered" evidence="10">
    <location>
        <begin position="1"/>
        <end position="38"/>
    </location>
</feature>
<keyword evidence="6 11" id="KW-1133">Transmembrane helix</keyword>
<proteinExistence type="inferred from homology"/>
<evidence type="ECO:0000256" key="7">
    <source>
        <dbReference type="ARBA" id="ARBA00023128"/>
    </source>
</evidence>
<keyword evidence="8 11" id="KW-0472">Membrane</keyword>
<keyword evidence="14" id="KW-1185">Reference proteome</keyword>
<feature type="domain" description="Membrane insertase YidC/Oxa/ALB C-terminal" evidence="12">
    <location>
        <begin position="185"/>
        <end position="379"/>
    </location>
</feature>
<feature type="transmembrane region" description="Helical" evidence="11">
    <location>
        <begin position="308"/>
        <end position="328"/>
    </location>
</feature>
<dbReference type="PANTHER" id="PTHR12428">
    <property type="entry name" value="OXA1"/>
    <property type="match status" value="1"/>
</dbReference>
<keyword evidence="5" id="KW-0809">Transit peptide</keyword>
<dbReference type="EMBL" id="JAGPXD010000002">
    <property type="protein sequence ID" value="KAH7368694.1"/>
    <property type="molecule type" value="Genomic_DNA"/>
</dbReference>
<dbReference type="GO" id="GO:0032979">
    <property type="term" value="P:protein insertion into mitochondrial inner membrane from matrix"/>
    <property type="evidence" value="ECO:0007669"/>
    <property type="project" value="TreeGrafter"/>
</dbReference>
<feature type="compositionally biased region" description="Polar residues" evidence="10">
    <location>
        <begin position="10"/>
        <end position="29"/>
    </location>
</feature>
<evidence type="ECO:0000256" key="5">
    <source>
        <dbReference type="ARBA" id="ARBA00022946"/>
    </source>
</evidence>
<feature type="transmembrane region" description="Helical" evidence="11">
    <location>
        <begin position="264"/>
        <end position="284"/>
    </location>
</feature>
<evidence type="ECO:0000256" key="9">
    <source>
        <dbReference type="RuleBase" id="RU003945"/>
    </source>
</evidence>
<dbReference type="PANTHER" id="PTHR12428:SF66">
    <property type="entry name" value="MITOCHONDRIAL INNER MEMBRANE PROTEIN OXA1L"/>
    <property type="match status" value="1"/>
</dbReference>
<dbReference type="InterPro" id="IPR001708">
    <property type="entry name" value="YidC/ALB3/OXA1/COX18"/>
</dbReference>